<protein>
    <submittedName>
        <fullName evidence="1">Uncharacterized protein</fullName>
    </submittedName>
</protein>
<reference evidence="2" key="1">
    <citation type="journal article" date="2019" name="Int. J. Syst. Evol. Microbiol.">
        <title>The Global Catalogue of Microorganisms (GCM) 10K type strain sequencing project: providing services to taxonomists for standard genome sequencing and annotation.</title>
        <authorList>
            <consortium name="The Broad Institute Genomics Platform"/>
            <consortium name="The Broad Institute Genome Sequencing Center for Infectious Disease"/>
            <person name="Wu L."/>
            <person name="Ma J."/>
        </authorList>
    </citation>
    <scope>NUCLEOTIDE SEQUENCE [LARGE SCALE GENOMIC DNA]</scope>
    <source>
        <strain evidence="2">CGMCC 1.12371</strain>
    </source>
</reference>
<sequence>MNAHEREQALLEMRRTADAFYRSAVKIGNHPFIEFAGLMNEYIAACQLAHKDGVDFSECNVHNGKTLPLKPFMSDYINEKLECIFSGAKVMATPVETSGT</sequence>
<accession>A0ABW2QR11</accession>
<comment type="caution">
    <text evidence="1">The sequence shown here is derived from an EMBL/GenBank/DDBJ whole genome shotgun (WGS) entry which is preliminary data.</text>
</comment>
<dbReference type="RefSeq" id="WP_382228530.1">
    <property type="nucleotide sequence ID" value="NZ_JBHTCA010000045.1"/>
</dbReference>
<evidence type="ECO:0000313" key="2">
    <source>
        <dbReference type="Proteomes" id="UP001596501"/>
    </source>
</evidence>
<name>A0ABW2QR11_9BURK</name>
<keyword evidence="2" id="KW-1185">Reference proteome</keyword>
<dbReference type="Proteomes" id="UP001596501">
    <property type="component" value="Unassembled WGS sequence"/>
</dbReference>
<evidence type="ECO:0000313" key="1">
    <source>
        <dbReference type="EMBL" id="MFC7411726.1"/>
    </source>
</evidence>
<gene>
    <name evidence="1" type="ORF">ACFQPB_22990</name>
</gene>
<dbReference type="EMBL" id="JBHTCA010000045">
    <property type="protein sequence ID" value="MFC7411726.1"/>
    <property type="molecule type" value="Genomic_DNA"/>
</dbReference>
<proteinExistence type="predicted"/>
<organism evidence="1 2">
    <name type="scientific">Hydrogenophaga atypica</name>
    <dbReference type="NCBI Taxonomy" id="249409"/>
    <lineage>
        <taxon>Bacteria</taxon>
        <taxon>Pseudomonadati</taxon>
        <taxon>Pseudomonadota</taxon>
        <taxon>Betaproteobacteria</taxon>
        <taxon>Burkholderiales</taxon>
        <taxon>Comamonadaceae</taxon>
        <taxon>Hydrogenophaga</taxon>
    </lineage>
</organism>